<feature type="transmembrane region" description="Helical" evidence="1">
    <location>
        <begin position="223"/>
        <end position="242"/>
    </location>
</feature>
<keyword evidence="1" id="KW-1133">Transmembrane helix</keyword>
<name>A0A4Y3WR42_9PSEU</name>
<sequence>MAVLVAVGLLAPAGPALAAGADGPVGIVVRHDDGSQSRSIRITDLYPTATRQVVFLLDGGAPDDVRRMRLTVENLVDRENDCLDPEVREGDTACGRDDGDLSGWLRTTFTAGRADGEGCAPAGPPFTTTMRTMATEPVVVGLPDREGRLCVIADLRHDEGAGDDVTQSDSVEFDLRLDLDGQQVAAAAPGGVGPVAAEAVIRPAVVERGDVVDLGPATAGLPGLPLLLGGLVLGGCAAALLASRRRSGSGS</sequence>
<gene>
    <name evidence="3" type="ORF">PHY01_30240</name>
</gene>
<organism evidence="3 4">
    <name type="scientific">Pseudonocardia hydrocarbonoxydans</name>
    <dbReference type="NCBI Taxonomy" id="76726"/>
    <lineage>
        <taxon>Bacteria</taxon>
        <taxon>Bacillati</taxon>
        <taxon>Actinomycetota</taxon>
        <taxon>Actinomycetes</taxon>
        <taxon>Pseudonocardiales</taxon>
        <taxon>Pseudonocardiaceae</taxon>
        <taxon>Pseudonocardia</taxon>
    </lineage>
</organism>
<keyword evidence="1" id="KW-0472">Membrane</keyword>
<evidence type="ECO:0000313" key="3">
    <source>
        <dbReference type="EMBL" id="GEC20741.1"/>
    </source>
</evidence>
<dbReference type="Proteomes" id="UP000320338">
    <property type="component" value="Unassembled WGS sequence"/>
</dbReference>
<keyword evidence="4" id="KW-1185">Reference proteome</keyword>
<keyword evidence="2" id="KW-0732">Signal</keyword>
<evidence type="ECO:0000313" key="4">
    <source>
        <dbReference type="Proteomes" id="UP000320338"/>
    </source>
</evidence>
<keyword evidence="1" id="KW-0812">Transmembrane</keyword>
<proteinExistence type="predicted"/>
<reference evidence="3 4" key="1">
    <citation type="submission" date="2019-06" db="EMBL/GenBank/DDBJ databases">
        <title>Whole genome shotgun sequence of Pseudonocardia hydrocarbonoxydans NBRC 14498.</title>
        <authorList>
            <person name="Hosoyama A."/>
            <person name="Uohara A."/>
            <person name="Ohji S."/>
            <person name="Ichikawa N."/>
        </authorList>
    </citation>
    <scope>NUCLEOTIDE SEQUENCE [LARGE SCALE GENOMIC DNA]</scope>
    <source>
        <strain evidence="3 4">NBRC 14498</strain>
    </source>
</reference>
<evidence type="ECO:0000256" key="1">
    <source>
        <dbReference type="SAM" id="Phobius"/>
    </source>
</evidence>
<feature type="signal peptide" evidence="2">
    <location>
        <begin position="1"/>
        <end position="18"/>
    </location>
</feature>
<dbReference type="AlphaFoldDB" id="A0A4Y3WR42"/>
<dbReference type="EMBL" id="BJNG01000023">
    <property type="protein sequence ID" value="GEC20741.1"/>
    <property type="molecule type" value="Genomic_DNA"/>
</dbReference>
<evidence type="ECO:0008006" key="5">
    <source>
        <dbReference type="Google" id="ProtNLM"/>
    </source>
</evidence>
<evidence type="ECO:0000256" key="2">
    <source>
        <dbReference type="SAM" id="SignalP"/>
    </source>
</evidence>
<feature type="chain" id="PRO_5021493094" description="Secreted protein" evidence="2">
    <location>
        <begin position="19"/>
        <end position="251"/>
    </location>
</feature>
<accession>A0A4Y3WR42</accession>
<protein>
    <recommendedName>
        <fullName evidence="5">Secreted protein</fullName>
    </recommendedName>
</protein>
<comment type="caution">
    <text evidence="3">The sequence shown here is derived from an EMBL/GenBank/DDBJ whole genome shotgun (WGS) entry which is preliminary data.</text>
</comment>